<sequence length="455" mass="49086">MDTAQLPTTDEAREQLLDALEHPDTGQLPALIARWHPALIADAVEALPRDMRHTLWDRLDAIDRGQVLIEVGRGVRQQLIDEAAQDELLAALATLEMDELADLDADLPVSVLDAMVRAMDVQRRERYERVKRYPDDTAGGLMDVDAAAVRGDVSLKAVLRYLRQVRKRDGKLPEHMDSLVVVDRQNRYLGMLRLSDLVSHKSTAIVSHLMDAEAPAIQVGTPDTRVARLFEDRDLMSAAVVDDDGHLLGRITIDDVVDVMRAEADGEVMRRAGLGEDTDMFAPVLSNAARRAVWLGVNLINAFVAAWVIGLFEASIDQVVALAVLMPVVASMGGVAGNQTLTLVTRAIALDQIGRGNAMALLFREVASGLLNGAFWAIVVAVVATAWFGNTQLGIVFGCALLINLITGATAGTLVPLLLERLGIDPALAGGVLLTAATDVVGFFSFLGLATLFLL</sequence>
<gene>
    <name evidence="11" type="primary">mgtE</name>
    <name evidence="11" type="ORF">G3580_15245</name>
</gene>
<dbReference type="GO" id="GO:0015095">
    <property type="term" value="F:magnesium ion transmembrane transporter activity"/>
    <property type="evidence" value="ECO:0007669"/>
    <property type="project" value="UniProtKB-UniRule"/>
</dbReference>
<feature type="transmembrane region" description="Helical" evidence="9">
    <location>
        <begin position="395"/>
        <end position="419"/>
    </location>
</feature>
<dbReference type="InterPro" id="IPR006667">
    <property type="entry name" value="SLC41_membr_dom"/>
</dbReference>
<keyword evidence="3 9" id="KW-0813">Transport</keyword>
<dbReference type="SUPFAM" id="SSF54631">
    <property type="entry name" value="CBS-domain pair"/>
    <property type="match status" value="1"/>
</dbReference>
<dbReference type="Gene3D" id="1.10.357.20">
    <property type="entry name" value="SLC41 divalent cation transporters, integral membrane domain"/>
    <property type="match status" value="1"/>
</dbReference>
<dbReference type="KEGG" id="azq:G3580_15245"/>
<evidence type="ECO:0000313" key="12">
    <source>
        <dbReference type="Proteomes" id="UP000501991"/>
    </source>
</evidence>
<feature type="domain" description="CBS" evidence="10">
    <location>
        <begin position="210"/>
        <end position="266"/>
    </location>
</feature>
<feature type="domain" description="CBS" evidence="10">
    <location>
        <begin position="142"/>
        <end position="207"/>
    </location>
</feature>
<evidence type="ECO:0000256" key="9">
    <source>
        <dbReference type="RuleBase" id="RU362011"/>
    </source>
</evidence>
<proteinExistence type="inferred from homology"/>
<comment type="function">
    <text evidence="9">Acts as a magnesium transporter.</text>
</comment>
<evidence type="ECO:0000256" key="5">
    <source>
        <dbReference type="ARBA" id="ARBA00022842"/>
    </source>
</evidence>
<dbReference type="SUPFAM" id="SSF161093">
    <property type="entry name" value="MgtE membrane domain-like"/>
    <property type="match status" value="1"/>
</dbReference>
<keyword evidence="9" id="KW-1003">Cell membrane</keyword>
<dbReference type="NCBIfam" id="TIGR00400">
    <property type="entry name" value="mgtE"/>
    <property type="match status" value="1"/>
</dbReference>
<keyword evidence="7 9" id="KW-0472">Membrane</keyword>
<dbReference type="InterPro" id="IPR006669">
    <property type="entry name" value="MgtE_transporter"/>
</dbReference>
<keyword evidence="12" id="KW-1185">Reference proteome</keyword>
<name>A0A6C1B810_9RHOO</name>
<evidence type="ECO:0000256" key="6">
    <source>
        <dbReference type="ARBA" id="ARBA00022989"/>
    </source>
</evidence>
<evidence type="ECO:0000256" key="7">
    <source>
        <dbReference type="ARBA" id="ARBA00023136"/>
    </source>
</evidence>
<keyword evidence="6 9" id="KW-1133">Transmembrane helix</keyword>
<evidence type="ECO:0000256" key="8">
    <source>
        <dbReference type="PROSITE-ProRule" id="PRU00703"/>
    </source>
</evidence>
<evidence type="ECO:0000256" key="2">
    <source>
        <dbReference type="ARBA" id="ARBA00009749"/>
    </source>
</evidence>
<dbReference type="CDD" id="cd04606">
    <property type="entry name" value="CBS_pair_Mg_transporter"/>
    <property type="match status" value="1"/>
</dbReference>
<keyword evidence="8" id="KW-0129">CBS domain</keyword>
<dbReference type="InterPro" id="IPR038076">
    <property type="entry name" value="MgtE_N_sf"/>
</dbReference>
<dbReference type="InterPro" id="IPR036739">
    <property type="entry name" value="SLC41_membr_dom_sf"/>
</dbReference>
<evidence type="ECO:0000256" key="3">
    <source>
        <dbReference type="ARBA" id="ARBA00022448"/>
    </source>
</evidence>
<evidence type="ECO:0000256" key="4">
    <source>
        <dbReference type="ARBA" id="ARBA00022692"/>
    </source>
</evidence>
<reference evidence="11 12" key="1">
    <citation type="submission" date="2020-02" db="EMBL/GenBank/DDBJ databases">
        <title>Nitrogenibacter mangrovi gen. nov., sp. nov. isolated from mangrove sediment, a denitrifying betaproteobacterium.</title>
        <authorList>
            <person name="Liao H."/>
            <person name="Tian Y."/>
        </authorList>
    </citation>
    <scope>NUCLEOTIDE SEQUENCE [LARGE SCALE GENOMIC DNA]</scope>
    <source>
        <strain evidence="11 12">M9-3-2</strain>
    </source>
</reference>
<dbReference type="PANTHER" id="PTHR43773:SF1">
    <property type="entry name" value="MAGNESIUM TRANSPORTER MGTE"/>
    <property type="match status" value="1"/>
</dbReference>
<organism evidence="11 12">
    <name type="scientific">Nitrogeniibacter mangrovi</name>
    <dbReference type="NCBI Taxonomy" id="2016596"/>
    <lineage>
        <taxon>Bacteria</taxon>
        <taxon>Pseudomonadati</taxon>
        <taxon>Pseudomonadota</taxon>
        <taxon>Betaproteobacteria</taxon>
        <taxon>Rhodocyclales</taxon>
        <taxon>Zoogloeaceae</taxon>
        <taxon>Nitrogeniibacter</taxon>
    </lineage>
</organism>
<comment type="subunit">
    <text evidence="9">Homodimer.</text>
</comment>
<accession>A0A6C1B810</accession>
<dbReference type="Pfam" id="PF01769">
    <property type="entry name" value="MgtE"/>
    <property type="match status" value="1"/>
</dbReference>
<evidence type="ECO:0000313" key="11">
    <source>
        <dbReference type="EMBL" id="QID18858.1"/>
    </source>
</evidence>
<dbReference type="AlphaFoldDB" id="A0A6C1B810"/>
<dbReference type="GO" id="GO:0046872">
    <property type="term" value="F:metal ion binding"/>
    <property type="evidence" value="ECO:0007669"/>
    <property type="project" value="UniProtKB-KW"/>
</dbReference>
<feature type="transmembrane region" description="Helical" evidence="9">
    <location>
        <begin position="431"/>
        <end position="454"/>
    </location>
</feature>
<dbReference type="Pfam" id="PF00571">
    <property type="entry name" value="CBS"/>
    <property type="match status" value="2"/>
</dbReference>
<evidence type="ECO:0000256" key="1">
    <source>
        <dbReference type="ARBA" id="ARBA00004141"/>
    </source>
</evidence>
<keyword evidence="9" id="KW-0479">Metal-binding</keyword>
<dbReference type="InterPro" id="IPR006668">
    <property type="entry name" value="Mg_transptr_MgtE_intracell_dom"/>
</dbReference>
<dbReference type="SUPFAM" id="SSF158791">
    <property type="entry name" value="MgtE N-terminal domain-like"/>
    <property type="match status" value="1"/>
</dbReference>
<dbReference type="RefSeq" id="WP_173766923.1">
    <property type="nucleotide sequence ID" value="NZ_CP048836.1"/>
</dbReference>
<dbReference type="SMART" id="SM00924">
    <property type="entry name" value="MgtE_N"/>
    <property type="match status" value="1"/>
</dbReference>
<feature type="transmembrane region" description="Helical" evidence="9">
    <location>
        <begin position="370"/>
        <end position="389"/>
    </location>
</feature>
<dbReference type="Pfam" id="PF03448">
    <property type="entry name" value="MgtE_N"/>
    <property type="match status" value="1"/>
</dbReference>
<feature type="transmembrane region" description="Helical" evidence="9">
    <location>
        <begin position="319"/>
        <end position="337"/>
    </location>
</feature>
<keyword evidence="4 9" id="KW-0812">Transmembrane</keyword>
<dbReference type="Proteomes" id="UP000501991">
    <property type="component" value="Chromosome"/>
</dbReference>
<dbReference type="EMBL" id="CP048836">
    <property type="protein sequence ID" value="QID18858.1"/>
    <property type="molecule type" value="Genomic_DNA"/>
</dbReference>
<comment type="similarity">
    <text evidence="2 9">Belongs to the SLC41A transporter family.</text>
</comment>
<keyword evidence="5 9" id="KW-0460">Magnesium</keyword>
<dbReference type="Gene3D" id="1.25.60.10">
    <property type="entry name" value="MgtE N-terminal domain-like"/>
    <property type="match status" value="1"/>
</dbReference>
<comment type="subcellular location">
    <subcellularLocation>
        <location evidence="9">Cell membrane</location>
        <topology evidence="9">Multi-pass membrane protein</topology>
    </subcellularLocation>
    <subcellularLocation>
        <location evidence="1">Membrane</location>
        <topology evidence="1">Multi-pass membrane protein</topology>
    </subcellularLocation>
</comment>
<protein>
    <recommendedName>
        <fullName evidence="9">Magnesium transporter MgtE</fullName>
    </recommendedName>
</protein>
<dbReference type="InterPro" id="IPR046342">
    <property type="entry name" value="CBS_dom_sf"/>
</dbReference>
<feature type="transmembrane region" description="Helical" evidence="9">
    <location>
        <begin position="292"/>
        <end position="312"/>
    </location>
</feature>
<dbReference type="GO" id="GO:0005886">
    <property type="term" value="C:plasma membrane"/>
    <property type="evidence" value="ECO:0007669"/>
    <property type="project" value="UniProtKB-SubCell"/>
</dbReference>
<dbReference type="PROSITE" id="PS51371">
    <property type="entry name" value="CBS"/>
    <property type="match status" value="2"/>
</dbReference>
<dbReference type="InterPro" id="IPR000644">
    <property type="entry name" value="CBS_dom"/>
</dbReference>
<dbReference type="PANTHER" id="PTHR43773">
    <property type="entry name" value="MAGNESIUM TRANSPORTER MGTE"/>
    <property type="match status" value="1"/>
</dbReference>
<evidence type="ECO:0000259" key="10">
    <source>
        <dbReference type="PROSITE" id="PS51371"/>
    </source>
</evidence>
<dbReference type="Gene3D" id="3.10.580.10">
    <property type="entry name" value="CBS-domain"/>
    <property type="match status" value="1"/>
</dbReference>